<keyword evidence="1" id="KW-0812">Transmembrane</keyword>
<evidence type="ECO:0000313" key="2">
    <source>
        <dbReference type="EMBL" id="KAF5315495.1"/>
    </source>
</evidence>
<proteinExistence type="predicted"/>
<dbReference type="AlphaFoldDB" id="A0A8H5B2R3"/>
<evidence type="ECO:0000313" key="3">
    <source>
        <dbReference type="Proteomes" id="UP000567179"/>
    </source>
</evidence>
<evidence type="ECO:0000256" key="1">
    <source>
        <dbReference type="SAM" id="Phobius"/>
    </source>
</evidence>
<organism evidence="2 3">
    <name type="scientific">Psilocybe cf. subviscida</name>
    <dbReference type="NCBI Taxonomy" id="2480587"/>
    <lineage>
        <taxon>Eukaryota</taxon>
        <taxon>Fungi</taxon>
        <taxon>Dikarya</taxon>
        <taxon>Basidiomycota</taxon>
        <taxon>Agaricomycotina</taxon>
        <taxon>Agaricomycetes</taxon>
        <taxon>Agaricomycetidae</taxon>
        <taxon>Agaricales</taxon>
        <taxon>Agaricineae</taxon>
        <taxon>Strophariaceae</taxon>
        <taxon>Psilocybe</taxon>
    </lineage>
</organism>
<keyword evidence="1" id="KW-1133">Transmembrane helix</keyword>
<feature type="transmembrane region" description="Helical" evidence="1">
    <location>
        <begin position="125"/>
        <end position="141"/>
    </location>
</feature>
<feature type="transmembrane region" description="Helical" evidence="1">
    <location>
        <begin position="85"/>
        <end position="104"/>
    </location>
</feature>
<protein>
    <submittedName>
        <fullName evidence="2">Uncharacterized protein</fullName>
    </submittedName>
</protein>
<feature type="transmembrane region" description="Helical" evidence="1">
    <location>
        <begin position="47"/>
        <end position="65"/>
    </location>
</feature>
<dbReference type="Proteomes" id="UP000567179">
    <property type="component" value="Unassembled WGS sequence"/>
</dbReference>
<dbReference type="EMBL" id="JAACJJ010000043">
    <property type="protein sequence ID" value="KAF5315495.1"/>
    <property type="molecule type" value="Genomic_DNA"/>
</dbReference>
<name>A0A8H5B2R3_9AGAR</name>
<gene>
    <name evidence="2" type="ORF">D9619_007175</name>
</gene>
<accession>A0A8H5B2R3</accession>
<keyword evidence="3" id="KW-1185">Reference proteome</keyword>
<dbReference type="OrthoDB" id="3358048at2759"/>
<sequence>MDTLRRRIPFKLADDNDDNNDNLILDEEQQDAVIESLRKENDIVNRWYSSALMLVVGLSCILHLLTFQRNPLLAIFPINSTQPSLPLPAAFTILSLFVHANLALFLDVKVRLSIRETLTPLSYRFLYLLCAVAPTLSLFLNKPWQTTVWWCSTPLVVAMVQTVLDSVQQNIQGIADLETMKYSAPGA</sequence>
<comment type="caution">
    <text evidence="2">The sequence shown here is derived from an EMBL/GenBank/DDBJ whole genome shotgun (WGS) entry which is preliminary data.</text>
</comment>
<reference evidence="2 3" key="1">
    <citation type="journal article" date="2020" name="ISME J.">
        <title>Uncovering the hidden diversity of litter-decomposition mechanisms in mushroom-forming fungi.</title>
        <authorList>
            <person name="Floudas D."/>
            <person name="Bentzer J."/>
            <person name="Ahren D."/>
            <person name="Johansson T."/>
            <person name="Persson P."/>
            <person name="Tunlid A."/>
        </authorList>
    </citation>
    <scope>NUCLEOTIDE SEQUENCE [LARGE SCALE GENOMIC DNA]</scope>
    <source>
        <strain evidence="2 3">CBS 101986</strain>
    </source>
</reference>
<keyword evidence="1" id="KW-0472">Membrane</keyword>